<feature type="binding site" evidence="5">
    <location>
        <position position="34"/>
    </location>
    <ligand>
        <name>AMP</name>
        <dbReference type="ChEBI" id="CHEBI:456215"/>
    </ligand>
</feature>
<dbReference type="GO" id="GO:0005737">
    <property type="term" value="C:cytoplasm"/>
    <property type="evidence" value="ECO:0007669"/>
    <property type="project" value="UniProtKB-SubCell"/>
</dbReference>
<dbReference type="InterPro" id="IPR007862">
    <property type="entry name" value="Adenylate_kinase_lid-dom"/>
</dbReference>
<comment type="subcellular location">
    <subcellularLocation>
        <location evidence="5 7">Cytoplasm</location>
    </subcellularLocation>
</comment>
<reference evidence="10" key="1">
    <citation type="submission" date="2017-09" db="EMBL/GenBank/DDBJ databases">
        <title>Depth-based differentiation of microbial function through sediment-hosted aquifers and enrichment of novel symbionts in the deep terrestrial subsurface.</title>
        <authorList>
            <person name="Probst A.J."/>
            <person name="Ladd B."/>
            <person name="Jarett J.K."/>
            <person name="Geller-Mcgrath D.E."/>
            <person name="Sieber C.M.K."/>
            <person name="Emerson J.B."/>
            <person name="Anantharaman K."/>
            <person name="Thomas B.C."/>
            <person name="Malmstrom R."/>
            <person name="Stieglmeier M."/>
            <person name="Klingl A."/>
            <person name="Woyke T."/>
            <person name="Ryan C.M."/>
            <person name="Banfield J.F."/>
        </authorList>
    </citation>
    <scope>NUCLEOTIDE SEQUENCE [LARGE SCALE GENOMIC DNA]</scope>
</reference>
<feature type="binding site" evidence="5">
    <location>
        <begin position="135"/>
        <end position="136"/>
    </location>
    <ligand>
        <name>ATP</name>
        <dbReference type="ChEBI" id="CHEBI:30616"/>
    </ligand>
</feature>
<dbReference type="InterPro" id="IPR000850">
    <property type="entry name" value="Adenylat/UMP-CMP_kin"/>
</dbReference>
<evidence type="ECO:0000256" key="1">
    <source>
        <dbReference type="ARBA" id="ARBA00022679"/>
    </source>
</evidence>
<dbReference type="EMBL" id="PETS01000036">
    <property type="protein sequence ID" value="PIV51887.1"/>
    <property type="molecule type" value="Genomic_DNA"/>
</dbReference>
<organism evidence="9 10">
    <name type="scientific">Candidatus Falkowbacteria bacterium CG02_land_8_20_14_3_00_36_14</name>
    <dbReference type="NCBI Taxonomy" id="1974560"/>
    <lineage>
        <taxon>Bacteria</taxon>
        <taxon>Candidatus Falkowiibacteriota</taxon>
    </lineage>
</organism>
<dbReference type="GO" id="GO:0008270">
    <property type="term" value="F:zinc ion binding"/>
    <property type="evidence" value="ECO:0007669"/>
    <property type="project" value="UniProtKB-UniRule"/>
</dbReference>
<keyword evidence="5" id="KW-0862">Zinc</keyword>
<feature type="binding site" evidence="5">
    <location>
        <position position="198"/>
    </location>
    <ligand>
        <name>ATP</name>
        <dbReference type="ChEBI" id="CHEBI:30616"/>
    </ligand>
</feature>
<feature type="binding site" evidence="5">
    <location>
        <position position="132"/>
    </location>
    <ligand>
        <name>Zn(2+)</name>
        <dbReference type="ChEBI" id="CHEBI:29105"/>
        <note>structural</note>
    </ligand>
</feature>
<comment type="caution">
    <text evidence="5">Lacks conserved residue(s) required for the propagation of feature annotation.</text>
</comment>
<dbReference type="GO" id="GO:0044209">
    <property type="term" value="P:AMP salvage"/>
    <property type="evidence" value="ECO:0007669"/>
    <property type="project" value="UniProtKB-UniRule"/>
</dbReference>
<comment type="domain">
    <text evidence="5">Consists of three domains, a large central CORE domain and two small peripheral domains, NMPbind and LID, which undergo movements during catalysis. The LID domain closes over the site of phosphoryl transfer upon ATP binding. Assembling and dissambling the active center during each catalytic cycle provides an effective means to prevent ATP hydrolysis. Some bacteria have evolved a zinc-coordinating structure that stabilizes the LID domain.</text>
</comment>
<evidence type="ECO:0000259" key="8">
    <source>
        <dbReference type="Pfam" id="PF05191"/>
    </source>
</evidence>
<evidence type="ECO:0000313" key="9">
    <source>
        <dbReference type="EMBL" id="PIV51887.1"/>
    </source>
</evidence>
<evidence type="ECO:0000256" key="7">
    <source>
        <dbReference type="RuleBase" id="RU003331"/>
    </source>
</evidence>
<feature type="binding site" evidence="5">
    <location>
        <position position="130"/>
    </location>
    <ligand>
        <name>Zn(2+)</name>
        <dbReference type="ChEBI" id="CHEBI:29105"/>
        <note>structural</note>
    </ligand>
</feature>
<feature type="domain" description="Adenylate kinase active site lid" evidence="8">
    <location>
        <begin position="127"/>
        <end position="161"/>
    </location>
</feature>
<dbReference type="GO" id="GO:0004017">
    <property type="term" value="F:AMP kinase activity"/>
    <property type="evidence" value="ECO:0007669"/>
    <property type="project" value="UniProtKB-UniRule"/>
</dbReference>
<dbReference type="GO" id="GO:0005524">
    <property type="term" value="F:ATP binding"/>
    <property type="evidence" value="ECO:0007669"/>
    <property type="project" value="UniProtKB-UniRule"/>
</dbReference>
<dbReference type="Gene3D" id="3.40.50.300">
    <property type="entry name" value="P-loop containing nucleotide triphosphate hydrolases"/>
    <property type="match status" value="1"/>
</dbReference>
<dbReference type="InterPro" id="IPR033690">
    <property type="entry name" value="Adenylat_kinase_CS"/>
</dbReference>
<dbReference type="Pfam" id="PF05191">
    <property type="entry name" value="ADK_lid"/>
    <property type="match status" value="1"/>
</dbReference>
<keyword evidence="1 5" id="KW-0808">Transferase</keyword>
<dbReference type="UniPathway" id="UPA00588">
    <property type="reaction ID" value="UER00649"/>
</dbReference>
<evidence type="ECO:0000256" key="2">
    <source>
        <dbReference type="ARBA" id="ARBA00022727"/>
    </source>
</evidence>
<keyword evidence="4 5" id="KW-0418">Kinase</keyword>
<dbReference type="NCBIfam" id="TIGR01351">
    <property type="entry name" value="adk"/>
    <property type="match status" value="1"/>
</dbReference>
<proteinExistence type="inferred from homology"/>
<keyword evidence="5" id="KW-0479">Metal-binding</keyword>
<comment type="subunit">
    <text evidence="5 7">Monomer.</text>
</comment>
<keyword evidence="3 5" id="KW-0547">Nucleotide-binding</keyword>
<feature type="binding site" evidence="5">
    <location>
        <position position="95"/>
    </location>
    <ligand>
        <name>AMP</name>
        <dbReference type="ChEBI" id="CHEBI:456215"/>
    </ligand>
</feature>
<protein>
    <recommendedName>
        <fullName evidence="5 7">Adenylate kinase</fullName>
        <shortName evidence="5">AK</shortName>
        <ecNumber evidence="5 7">2.7.4.3</ecNumber>
    </recommendedName>
    <alternativeName>
        <fullName evidence="5">ATP-AMP transphosphorylase</fullName>
    </alternativeName>
    <alternativeName>
        <fullName evidence="5">ATP:AMP phosphotransferase</fullName>
    </alternativeName>
    <alternativeName>
        <fullName evidence="5">Adenylate monophosphate kinase</fullName>
    </alternativeName>
</protein>
<dbReference type="InterPro" id="IPR027417">
    <property type="entry name" value="P-loop_NTPase"/>
</dbReference>
<keyword evidence="5" id="KW-0963">Cytoplasm</keyword>
<comment type="similarity">
    <text evidence="5 6">Belongs to the adenylate kinase family.</text>
</comment>
<dbReference type="PRINTS" id="PR00094">
    <property type="entry name" value="ADENYLTKNASE"/>
</dbReference>
<feature type="binding site" evidence="5">
    <location>
        <begin position="13"/>
        <end position="18"/>
    </location>
    <ligand>
        <name>ATP</name>
        <dbReference type="ChEBI" id="CHEBI:30616"/>
    </ligand>
</feature>
<keyword evidence="2 5" id="KW-0545">Nucleotide biosynthesis</keyword>
<feature type="binding site" evidence="5">
    <location>
        <position position="152"/>
    </location>
    <ligand>
        <name>Zn(2+)</name>
        <dbReference type="ChEBI" id="CHEBI:29105"/>
        <note>structural</note>
    </ligand>
</feature>
<feature type="binding site" evidence="5">
    <location>
        <position position="159"/>
    </location>
    <ligand>
        <name>AMP</name>
        <dbReference type="ChEBI" id="CHEBI:456215"/>
    </ligand>
</feature>
<evidence type="ECO:0000256" key="5">
    <source>
        <dbReference type="HAMAP-Rule" id="MF_00235"/>
    </source>
</evidence>
<dbReference type="CDD" id="cd01428">
    <property type="entry name" value="ADK"/>
    <property type="match status" value="1"/>
</dbReference>
<keyword evidence="5 7" id="KW-0067">ATP-binding</keyword>
<dbReference type="SUPFAM" id="SSF52540">
    <property type="entry name" value="P-loop containing nucleoside triphosphate hydrolases"/>
    <property type="match status" value="1"/>
</dbReference>
<evidence type="ECO:0000256" key="6">
    <source>
        <dbReference type="RuleBase" id="RU003330"/>
    </source>
</evidence>
<dbReference type="HAMAP" id="MF_00235">
    <property type="entry name" value="Adenylate_kinase_Adk"/>
    <property type="match status" value="1"/>
</dbReference>
<feature type="binding site" evidence="5">
    <location>
        <position position="39"/>
    </location>
    <ligand>
        <name>AMP</name>
        <dbReference type="ChEBI" id="CHEBI:456215"/>
    </ligand>
</feature>
<dbReference type="InterPro" id="IPR006259">
    <property type="entry name" value="Adenyl_kin_sub"/>
</dbReference>
<dbReference type="AlphaFoldDB" id="A0A2M7DQ34"/>
<feature type="binding site" evidence="5">
    <location>
        <position position="127"/>
    </location>
    <ligand>
        <name>ATP</name>
        <dbReference type="ChEBI" id="CHEBI:30616"/>
    </ligand>
</feature>
<accession>A0A2M7DQ34</accession>
<evidence type="ECO:0000313" key="10">
    <source>
        <dbReference type="Proteomes" id="UP000228896"/>
    </source>
</evidence>
<evidence type="ECO:0000256" key="3">
    <source>
        <dbReference type="ARBA" id="ARBA00022741"/>
    </source>
</evidence>
<evidence type="ECO:0000256" key="4">
    <source>
        <dbReference type="ARBA" id="ARBA00022777"/>
    </source>
</evidence>
<dbReference type="Pfam" id="PF00406">
    <property type="entry name" value="ADK"/>
    <property type="match status" value="1"/>
</dbReference>
<dbReference type="Proteomes" id="UP000228896">
    <property type="component" value="Unassembled WGS sequence"/>
</dbReference>
<comment type="caution">
    <text evidence="9">The sequence shown here is derived from an EMBL/GenBank/DDBJ whole genome shotgun (WGS) entry which is preliminary data.</text>
</comment>
<feature type="binding site" evidence="5">
    <location>
        <begin position="88"/>
        <end position="91"/>
    </location>
    <ligand>
        <name>AMP</name>
        <dbReference type="ChEBI" id="CHEBI:456215"/>
    </ligand>
</feature>
<comment type="pathway">
    <text evidence="5">Purine metabolism; AMP biosynthesis via salvage pathway; AMP from ADP: step 1/1.</text>
</comment>
<name>A0A2M7DQ34_9BACT</name>
<dbReference type="EC" id="2.7.4.3" evidence="5 7"/>
<feature type="binding site" evidence="5">
    <location>
        <position position="149"/>
    </location>
    <ligand>
        <name>Zn(2+)</name>
        <dbReference type="ChEBI" id="CHEBI:29105"/>
        <note>structural</note>
    </ligand>
</feature>
<comment type="function">
    <text evidence="5">Catalyzes the reversible transfer of the terminal phosphate group between ATP and AMP. Plays an important role in cellular energy homeostasis and in adenine nucleotide metabolism.</text>
</comment>
<dbReference type="PROSITE" id="PS00113">
    <property type="entry name" value="ADENYLATE_KINASE"/>
    <property type="match status" value="1"/>
</dbReference>
<gene>
    <name evidence="5" type="primary">adk</name>
    <name evidence="9" type="ORF">COS18_01780</name>
</gene>
<comment type="catalytic activity">
    <reaction evidence="5 7">
        <text>AMP + ATP = 2 ADP</text>
        <dbReference type="Rhea" id="RHEA:12973"/>
        <dbReference type="ChEBI" id="CHEBI:30616"/>
        <dbReference type="ChEBI" id="CHEBI:456215"/>
        <dbReference type="ChEBI" id="CHEBI:456216"/>
        <dbReference type="EC" id="2.7.4.3"/>
    </reaction>
</comment>
<feature type="binding site" evidence="5">
    <location>
        <begin position="60"/>
        <end position="62"/>
    </location>
    <ligand>
        <name>AMP</name>
        <dbReference type="ChEBI" id="CHEBI:456215"/>
    </ligand>
</feature>
<feature type="region of interest" description="NMP" evidence="5">
    <location>
        <begin position="33"/>
        <end position="62"/>
    </location>
</feature>
<sequence>MEKIYLIFLGPPGSGKGTQAQMLSAKAKLPIISTGELLRHEQEKNTNKGKMIKEIIVKGKLVSNKIVEAIINKRLTAKDANKGMIFDGFPRNKNQLRHLTGKLGKNNVYAILVDVSDKEVKRRLGGRRMCACGATYHLKYNPPQKSGICDLCRGKLFIRNDDRPKVIADRLKLYHQQSEPLIDYWLKSKRLIKINGGQNISRVRKDIEKKIRNLGIKL</sequence>
<feature type="binding site" evidence="5">
    <location>
        <position position="170"/>
    </location>
    <ligand>
        <name>AMP</name>
        <dbReference type="ChEBI" id="CHEBI:456215"/>
    </ligand>
</feature>
<dbReference type="PANTHER" id="PTHR23359">
    <property type="entry name" value="NUCLEOTIDE KINASE"/>
    <property type="match status" value="1"/>
</dbReference>